<feature type="transmembrane region" description="Helical" evidence="1">
    <location>
        <begin position="349"/>
        <end position="371"/>
    </location>
</feature>
<gene>
    <name evidence="2" type="ORF">BACCIP111895_00688</name>
</gene>
<keyword evidence="1" id="KW-0812">Transmembrane</keyword>
<name>A0ABM9EN81_9BACI</name>
<feature type="transmembrane region" description="Helical" evidence="1">
    <location>
        <begin position="61"/>
        <end position="81"/>
    </location>
</feature>
<feature type="transmembrane region" description="Helical" evidence="1">
    <location>
        <begin position="25"/>
        <end position="46"/>
    </location>
</feature>
<dbReference type="Proteomes" id="UP000838308">
    <property type="component" value="Unassembled WGS sequence"/>
</dbReference>
<dbReference type="InterPro" id="IPR010288">
    <property type="entry name" value="EcsB_ABC"/>
</dbReference>
<dbReference type="Pfam" id="PF05975">
    <property type="entry name" value="EcsB"/>
    <property type="match status" value="1"/>
</dbReference>
<comment type="caution">
    <text evidence="2">The sequence shown here is derived from an EMBL/GenBank/DDBJ whole genome shotgun (WGS) entry which is preliminary data.</text>
</comment>
<dbReference type="EMBL" id="CALBWS010000002">
    <property type="protein sequence ID" value="CAH2713552.1"/>
    <property type="molecule type" value="Genomic_DNA"/>
</dbReference>
<dbReference type="PIRSF" id="PIRSF037259">
    <property type="entry name" value="EcsB_ABC"/>
    <property type="match status" value="1"/>
</dbReference>
<feature type="transmembrane region" description="Helical" evidence="1">
    <location>
        <begin position="132"/>
        <end position="153"/>
    </location>
</feature>
<proteinExistence type="predicted"/>
<evidence type="ECO:0000313" key="3">
    <source>
        <dbReference type="Proteomes" id="UP000838308"/>
    </source>
</evidence>
<protein>
    <recommendedName>
        <fullName evidence="4">ABC transporter permease</fullName>
    </recommendedName>
</protein>
<sequence>MFDDNKLWKDRAGGRVKDLGRYLRYIFNGHLVIVLLFLIGTAAFYYQKWLVTLSTGFPAEIVIAILIGVLLTYSPIYNFLLEADQVFLIPLENKLKRYFLRSGVISLAFQGYILLMVLAVLMPMYAHINSSGFRLFFPFLLVLLIVKSWNMAASWRIHYFVQPSVYRWDMVVRYFINVTFTYLLFKQANLLILLLIVVVMAFYYRSFFVRTRKMGLKWDLLIGGEEKRMASFYRLANMFTDVPQLKATVKRRKWLDIFINQMAFSQDKTYLYLFSRAFLRSSDYLGLFIRLTLIGIFGIYFISFGLGQILLSVLFLYLTGFQLLPLWNHHQNKLWIDLYPVAPKFKISAFHLLLILILLIQTVIFALFILIKGEMVIALLALVAGALFSYLFVYLYSKNRLKV</sequence>
<keyword evidence="1" id="KW-0472">Membrane</keyword>
<feature type="transmembrane region" description="Helical" evidence="1">
    <location>
        <begin position="190"/>
        <end position="208"/>
    </location>
</feature>
<keyword evidence="3" id="KW-1185">Reference proteome</keyword>
<feature type="transmembrane region" description="Helical" evidence="1">
    <location>
        <begin position="309"/>
        <end position="328"/>
    </location>
</feature>
<feature type="transmembrane region" description="Helical" evidence="1">
    <location>
        <begin position="165"/>
        <end position="184"/>
    </location>
</feature>
<evidence type="ECO:0000313" key="2">
    <source>
        <dbReference type="EMBL" id="CAH2713552.1"/>
    </source>
</evidence>
<feature type="transmembrane region" description="Helical" evidence="1">
    <location>
        <begin position="102"/>
        <end position="126"/>
    </location>
</feature>
<accession>A0ABM9EN81</accession>
<evidence type="ECO:0000256" key="1">
    <source>
        <dbReference type="SAM" id="Phobius"/>
    </source>
</evidence>
<feature type="transmembrane region" description="Helical" evidence="1">
    <location>
        <begin position="284"/>
        <end position="303"/>
    </location>
</feature>
<organism evidence="2 3">
    <name type="scientific">Neobacillus rhizosphaerae</name>
    <dbReference type="NCBI Taxonomy" id="2880965"/>
    <lineage>
        <taxon>Bacteria</taxon>
        <taxon>Bacillati</taxon>
        <taxon>Bacillota</taxon>
        <taxon>Bacilli</taxon>
        <taxon>Bacillales</taxon>
        <taxon>Bacillaceae</taxon>
        <taxon>Neobacillus</taxon>
    </lineage>
</organism>
<keyword evidence="1" id="KW-1133">Transmembrane helix</keyword>
<dbReference type="RefSeq" id="WP_248733892.1">
    <property type="nucleotide sequence ID" value="NZ_CALBWS010000002.1"/>
</dbReference>
<evidence type="ECO:0008006" key="4">
    <source>
        <dbReference type="Google" id="ProtNLM"/>
    </source>
</evidence>
<feature type="transmembrane region" description="Helical" evidence="1">
    <location>
        <begin position="377"/>
        <end position="396"/>
    </location>
</feature>
<reference evidence="2" key="1">
    <citation type="submission" date="2022-04" db="EMBL/GenBank/DDBJ databases">
        <authorList>
            <person name="Criscuolo A."/>
        </authorList>
    </citation>
    <scope>NUCLEOTIDE SEQUENCE</scope>
    <source>
        <strain evidence="2">CIP111895</strain>
    </source>
</reference>